<feature type="compositionally biased region" description="Basic and acidic residues" evidence="1">
    <location>
        <begin position="1"/>
        <end position="10"/>
    </location>
</feature>
<proteinExistence type="predicted"/>
<dbReference type="Proteomes" id="UP000034588">
    <property type="component" value="Unassembled WGS sequence"/>
</dbReference>
<evidence type="ECO:0000313" key="3">
    <source>
        <dbReference type="Proteomes" id="UP000034588"/>
    </source>
</evidence>
<protein>
    <submittedName>
        <fullName evidence="2">Uncharacterized protein</fullName>
    </submittedName>
</protein>
<sequence>MKKKPEHVEEPIPEPTPEAIPEEPAPEAIEETPIVEDKPKTSKCPTCSKRGQKIYGLHWDEGRKNPVEAYACEKCKTIYFE</sequence>
<organism evidence="2 3">
    <name type="scientific">Candidatus Gottesmanbacteria bacterium GW2011_GWB1_49_7</name>
    <dbReference type="NCBI Taxonomy" id="1618448"/>
    <lineage>
        <taxon>Bacteria</taxon>
        <taxon>Candidatus Gottesmaniibacteriota</taxon>
    </lineage>
</organism>
<gene>
    <name evidence="2" type="ORF">UY48_C0011G0013</name>
</gene>
<reference evidence="2 3" key="1">
    <citation type="journal article" date="2015" name="Nature">
        <title>rRNA introns, odd ribosomes, and small enigmatic genomes across a large radiation of phyla.</title>
        <authorList>
            <person name="Brown C.T."/>
            <person name="Hug L.A."/>
            <person name="Thomas B.C."/>
            <person name="Sharon I."/>
            <person name="Castelle C.J."/>
            <person name="Singh A."/>
            <person name="Wilkins M.J."/>
            <person name="Williams K.H."/>
            <person name="Banfield J.F."/>
        </authorList>
    </citation>
    <scope>NUCLEOTIDE SEQUENCE [LARGE SCALE GENOMIC DNA]</scope>
</reference>
<accession>A0A0G1W1E4</accession>
<comment type="caution">
    <text evidence="2">The sequence shown here is derived from an EMBL/GenBank/DDBJ whole genome shotgun (WGS) entry which is preliminary data.</text>
</comment>
<feature type="region of interest" description="Disordered" evidence="1">
    <location>
        <begin position="1"/>
        <end position="44"/>
    </location>
</feature>
<dbReference type="EMBL" id="LCQD01000011">
    <property type="protein sequence ID" value="KKW12566.1"/>
    <property type="molecule type" value="Genomic_DNA"/>
</dbReference>
<evidence type="ECO:0000256" key="1">
    <source>
        <dbReference type="SAM" id="MobiDB-lite"/>
    </source>
</evidence>
<dbReference type="AlphaFoldDB" id="A0A0G1W1E4"/>
<evidence type="ECO:0000313" key="2">
    <source>
        <dbReference type="EMBL" id="KKW12566.1"/>
    </source>
</evidence>
<feature type="compositionally biased region" description="Acidic residues" evidence="1">
    <location>
        <begin position="20"/>
        <end position="34"/>
    </location>
</feature>
<name>A0A0G1W1E4_9BACT</name>